<dbReference type="PANTHER" id="PTHR11820">
    <property type="entry name" value="ACYLPYRUVASE"/>
    <property type="match status" value="1"/>
</dbReference>
<dbReference type="Proteomes" id="UP001139502">
    <property type="component" value="Unassembled WGS sequence"/>
</dbReference>
<dbReference type="EMBL" id="JANAFB010000043">
    <property type="protein sequence ID" value="MCP3426935.1"/>
    <property type="molecule type" value="Genomic_DNA"/>
</dbReference>
<keyword evidence="4" id="KW-1185">Reference proteome</keyword>
<accession>A0A9X2HF30</accession>
<dbReference type="Gene3D" id="3.90.850.10">
    <property type="entry name" value="Fumarylacetoacetase-like, C-terminal domain"/>
    <property type="match status" value="1"/>
</dbReference>
<dbReference type="InterPro" id="IPR011234">
    <property type="entry name" value="Fumarylacetoacetase-like_C"/>
</dbReference>
<evidence type="ECO:0000256" key="1">
    <source>
        <dbReference type="ARBA" id="ARBA00022723"/>
    </source>
</evidence>
<dbReference type="GO" id="GO:0016787">
    <property type="term" value="F:hydrolase activity"/>
    <property type="evidence" value="ECO:0007669"/>
    <property type="project" value="UniProtKB-KW"/>
</dbReference>
<evidence type="ECO:0000313" key="4">
    <source>
        <dbReference type="Proteomes" id="UP001139502"/>
    </source>
</evidence>
<evidence type="ECO:0000313" key="3">
    <source>
        <dbReference type="EMBL" id="MCP3426935.1"/>
    </source>
</evidence>
<dbReference type="GO" id="GO:0046872">
    <property type="term" value="F:metal ion binding"/>
    <property type="evidence" value="ECO:0007669"/>
    <property type="project" value="UniProtKB-KW"/>
</dbReference>
<evidence type="ECO:0000259" key="2">
    <source>
        <dbReference type="Pfam" id="PF01557"/>
    </source>
</evidence>
<dbReference type="AlphaFoldDB" id="A0A9X2HF30"/>
<comment type="caution">
    <text evidence="3">The sequence shown here is derived from an EMBL/GenBank/DDBJ whole genome shotgun (WGS) entry which is preliminary data.</text>
</comment>
<reference evidence="3" key="1">
    <citation type="submission" date="2022-06" db="EMBL/GenBank/DDBJ databases">
        <title>Rothia sp. isolated from sandalwood seedling.</title>
        <authorList>
            <person name="Tuikhar N."/>
            <person name="Kirdat K."/>
            <person name="Thorat V."/>
            <person name="Swetha P."/>
            <person name="Padma S."/>
            <person name="Sundararaj R."/>
            <person name="Yadav A."/>
        </authorList>
    </citation>
    <scope>NUCLEOTIDE SEQUENCE</scope>
    <source>
        <strain evidence="3">AR01</strain>
    </source>
</reference>
<gene>
    <name evidence="3" type="ORF">NBM05_13190</name>
</gene>
<dbReference type="InterPro" id="IPR036663">
    <property type="entry name" value="Fumarylacetoacetase_C_sf"/>
</dbReference>
<keyword evidence="1" id="KW-0479">Metal-binding</keyword>
<organism evidence="3 4">
    <name type="scientific">Rothia santali</name>
    <dbReference type="NCBI Taxonomy" id="2949643"/>
    <lineage>
        <taxon>Bacteria</taxon>
        <taxon>Bacillati</taxon>
        <taxon>Actinomycetota</taxon>
        <taxon>Actinomycetes</taxon>
        <taxon>Micrococcales</taxon>
        <taxon>Micrococcaceae</taxon>
        <taxon>Rothia</taxon>
    </lineage>
</organism>
<dbReference type="SUPFAM" id="SSF56529">
    <property type="entry name" value="FAH"/>
    <property type="match status" value="1"/>
</dbReference>
<sequence length="60" mass="6469">MLIERLSGVITLFPGDVILTGTPSGAGQARRPPRFIRPGDAVVSTIEGIGSMRNEFFLRP</sequence>
<feature type="domain" description="Fumarylacetoacetase-like C-terminal" evidence="2">
    <location>
        <begin position="2"/>
        <end position="55"/>
    </location>
</feature>
<dbReference type="RefSeq" id="WP_254168347.1">
    <property type="nucleotide sequence ID" value="NZ_JANAFB010000043.1"/>
</dbReference>
<proteinExistence type="predicted"/>
<dbReference type="Pfam" id="PF01557">
    <property type="entry name" value="FAA_hydrolase"/>
    <property type="match status" value="1"/>
</dbReference>
<protein>
    <submittedName>
        <fullName evidence="3">Fumarylacetoacetate hydrolase family protein</fullName>
    </submittedName>
</protein>
<keyword evidence="3" id="KW-0378">Hydrolase</keyword>
<name>A0A9X2HF30_9MICC</name>